<protein>
    <recommendedName>
        <fullName evidence="2">Temptin Cys/Cys disulfide domain-containing protein</fullName>
    </recommendedName>
</protein>
<organism evidence="3 4">
    <name type="scientific">Phytophthora sojae (strain P6497)</name>
    <name type="common">Soybean stem and root rot agent</name>
    <name type="synonym">Phytophthora megasperma f. sp. glycines</name>
    <dbReference type="NCBI Taxonomy" id="1094619"/>
    <lineage>
        <taxon>Eukaryota</taxon>
        <taxon>Sar</taxon>
        <taxon>Stramenopiles</taxon>
        <taxon>Oomycota</taxon>
        <taxon>Peronosporomycetes</taxon>
        <taxon>Peronosporales</taxon>
        <taxon>Peronosporaceae</taxon>
        <taxon>Phytophthora</taxon>
    </lineage>
</organism>
<dbReference type="EMBL" id="JH159153">
    <property type="protein sequence ID" value="EGZ21631.1"/>
    <property type="molecule type" value="Genomic_DNA"/>
</dbReference>
<accession>G4Z4U4</accession>
<evidence type="ECO:0000313" key="3">
    <source>
        <dbReference type="EMBL" id="EGZ21631.1"/>
    </source>
</evidence>
<feature type="chain" id="PRO_5003471833" description="Temptin Cys/Cys disulfide domain-containing protein" evidence="1">
    <location>
        <begin position="24"/>
        <end position="135"/>
    </location>
</feature>
<dbReference type="PANTHER" id="PTHR34737">
    <property type="entry name" value="EF-HAND DOMAIN-CONTAINING PROTEIN"/>
    <property type="match status" value="1"/>
</dbReference>
<evidence type="ECO:0000256" key="1">
    <source>
        <dbReference type="SAM" id="SignalP"/>
    </source>
</evidence>
<gene>
    <name evidence="3" type="ORF">PHYSODRAFT_493144</name>
</gene>
<dbReference type="InParanoid" id="G4Z4U4"/>
<dbReference type="AlphaFoldDB" id="G4Z4U4"/>
<dbReference type="Proteomes" id="UP000002640">
    <property type="component" value="Unassembled WGS sequence"/>
</dbReference>
<dbReference type="InterPro" id="IPR055313">
    <property type="entry name" value="Temptin-like"/>
</dbReference>
<dbReference type="STRING" id="1094619.G4Z4U4"/>
<proteinExistence type="predicted"/>
<dbReference type="GeneID" id="20656921"/>
<keyword evidence="4" id="KW-1185">Reference proteome</keyword>
<name>G4Z4U4_PHYSP</name>
<keyword evidence="1" id="KW-0732">Signal</keyword>
<feature type="non-terminal residue" evidence="3">
    <location>
        <position position="135"/>
    </location>
</feature>
<evidence type="ECO:0000259" key="2">
    <source>
        <dbReference type="Pfam" id="PF24784"/>
    </source>
</evidence>
<dbReference type="PANTHER" id="PTHR34737:SF2">
    <property type="entry name" value="EF-HAND DOMAIN-CONTAINING PROTEIN"/>
    <property type="match status" value="1"/>
</dbReference>
<feature type="signal peptide" evidence="1">
    <location>
        <begin position="1"/>
        <end position="23"/>
    </location>
</feature>
<evidence type="ECO:0000313" key="4">
    <source>
        <dbReference type="Proteomes" id="UP000002640"/>
    </source>
</evidence>
<reference evidence="3 4" key="1">
    <citation type="journal article" date="2006" name="Science">
        <title>Phytophthora genome sequences uncover evolutionary origins and mechanisms of pathogenesis.</title>
        <authorList>
            <person name="Tyler B.M."/>
            <person name="Tripathy S."/>
            <person name="Zhang X."/>
            <person name="Dehal P."/>
            <person name="Jiang R.H."/>
            <person name="Aerts A."/>
            <person name="Arredondo F.D."/>
            <person name="Baxter L."/>
            <person name="Bensasson D."/>
            <person name="Beynon J.L."/>
            <person name="Chapman J."/>
            <person name="Damasceno C.M."/>
            <person name="Dorrance A.E."/>
            <person name="Dou D."/>
            <person name="Dickerman A.W."/>
            <person name="Dubchak I.L."/>
            <person name="Garbelotto M."/>
            <person name="Gijzen M."/>
            <person name="Gordon S.G."/>
            <person name="Govers F."/>
            <person name="Grunwald N.J."/>
            <person name="Huang W."/>
            <person name="Ivors K.L."/>
            <person name="Jones R.W."/>
            <person name="Kamoun S."/>
            <person name="Krampis K."/>
            <person name="Lamour K.H."/>
            <person name="Lee M.K."/>
            <person name="McDonald W.H."/>
            <person name="Medina M."/>
            <person name="Meijer H.J."/>
            <person name="Nordberg E.K."/>
            <person name="Maclean D.J."/>
            <person name="Ospina-Giraldo M.D."/>
            <person name="Morris P.F."/>
            <person name="Phuntumart V."/>
            <person name="Putnam N.H."/>
            <person name="Rash S."/>
            <person name="Rose J.K."/>
            <person name="Sakihama Y."/>
            <person name="Salamov A.A."/>
            <person name="Savidor A."/>
            <person name="Scheuring C.F."/>
            <person name="Smith B.M."/>
            <person name="Sobral B.W."/>
            <person name="Terry A."/>
            <person name="Torto-Alalibo T.A."/>
            <person name="Win J."/>
            <person name="Xu Z."/>
            <person name="Zhang H."/>
            <person name="Grigoriev I.V."/>
            <person name="Rokhsar D.S."/>
            <person name="Boore J.L."/>
        </authorList>
    </citation>
    <scope>NUCLEOTIDE SEQUENCE [LARGE SCALE GENOMIC DNA]</scope>
    <source>
        <strain evidence="3 4">P6497</strain>
    </source>
</reference>
<sequence length="135" mass="13916">MRLVASALQLAVAIGLGARSAQAKSCYVARIPNGGNVPSVPAIGHTDGTGRSSATNVFGKAFYSAGKAWTKALCMADSDGDGQTNGQELGDPCCEWNVTTNNVVRWTVGVSHPSDATKISDPSLWANIQCSTGTT</sequence>
<dbReference type="Pfam" id="PF24784">
    <property type="entry name" value="Temptin_C"/>
    <property type="match status" value="1"/>
</dbReference>
<dbReference type="KEGG" id="psoj:PHYSODRAFT_493144"/>
<dbReference type="RefSeq" id="XP_009524348.1">
    <property type="nucleotide sequence ID" value="XM_009526053.1"/>
</dbReference>
<feature type="domain" description="Temptin Cys/Cys disulfide" evidence="2">
    <location>
        <begin position="22"/>
        <end position="114"/>
    </location>
</feature>
<dbReference type="InterPro" id="IPR057626">
    <property type="entry name" value="S-S_Temptin"/>
</dbReference>